<protein>
    <submittedName>
        <fullName evidence="1">Genomic scaffold, ProqFM164S04</fullName>
    </submittedName>
</protein>
<reference evidence="1" key="1">
    <citation type="journal article" date="2014" name="Nat. Commun.">
        <title>Multiple recent horizontal transfers of a large genomic region in cheese making fungi.</title>
        <authorList>
            <person name="Cheeseman K."/>
            <person name="Ropars J."/>
            <person name="Renault P."/>
            <person name="Dupont J."/>
            <person name="Gouzy J."/>
            <person name="Branca A."/>
            <person name="Abraham A.L."/>
            <person name="Ceppi M."/>
            <person name="Conseiller E."/>
            <person name="Debuchy R."/>
            <person name="Malagnac F."/>
            <person name="Goarin A."/>
            <person name="Silar P."/>
            <person name="Lacoste S."/>
            <person name="Sallet E."/>
            <person name="Bensimon A."/>
            <person name="Giraud T."/>
            <person name="Brygoo Y."/>
        </authorList>
    </citation>
    <scope>NUCLEOTIDE SEQUENCE [LARGE SCALE GENOMIC DNA]</scope>
    <source>
        <strain evidence="1">FM164</strain>
    </source>
</reference>
<dbReference type="Proteomes" id="UP000030686">
    <property type="component" value="Unassembled WGS sequence"/>
</dbReference>
<evidence type="ECO:0000313" key="2">
    <source>
        <dbReference type="Proteomes" id="UP000030686"/>
    </source>
</evidence>
<keyword evidence="2" id="KW-1185">Reference proteome</keyword>
<sequence length="101" mass="11513">MPHSMADTLALLTRVKDILFGMLEVIIAAKRVLEEVKGMLLIAKDIAIITGELLAAAGGLFYWGRWAQWVQEAARSWLQWTQAVEHSWLQWDQWSLFSNGD</sequence>
<gene>
    <name evidence="1" type="ORF">PROQFM164_S04g000662</name>
</gene>
<accession>W6QIG3</accession>
<dbReference type="EMBL" id="HG792018">
    <property type="protein sequence ID" value="CDM35781.1"/>
    <property type="molecule type" value="Genomic_DNA"/>
</dbReference>
<evidence type="ECO:0000313" key="1">
    <source>
        <dbReference type="EMBL" id="CDM35781.1"/>
    </source>
</evidence>
<name>W6QIG3_PENRF</name>
<proteinExistence type="predicted"/>
<organism evidence="1 2">
    <name type="scientific">Penicillium roqueforti (strain FM164)</name>
    <dbReference type="NCBI Taxonomy" id="1365484"/>
    <lineage>
        <taxon>Eukaryota</taxon>
        <taxon>Fungi</taxon>
        <taxon>Dikarya</taxon>
        <taxon>Ascomycota</taxon>
        <taxon>Pezizomycotina</taxon>
        <taxon>Eurotiomycetes</taxon>
        <taxon>Eurotiomycetidae</taxon>
        <taxon>Eurotiales</taxon>
        <taxon>Aspergillaceae</taxon>
        <taxon>Penicillium</taxon>
    </lineage>
</organism>
<dbReference type="OrthoDB" id="10582204at2759"/>
<dbReference type="AlphaFoldDB" id="W6QIG3"/>